<organism evidence="1 2">
    <name type="scientific">Linum trigynum</name>
    <dbReference type="NCBI Taxonomy" id="586398"/>
    <lineage>
        <taxon>Eukaryota</taxon>
        <taxon>Viridiplantae</taxon>
        <taxon>Streptophyta</taxon>
        <taxon>Embryophyta</taxon>
        <taxon>Tracheophyta</taxon>
        <taxon>Spermatophyta</taxon>
        <taxon>Magnoliopsida</taxon>
        <taxon>eudicotyledons</taxon>
        <taxon>Gunneridae</taxon>
        <taxon>Pentapetalae</taxon>
        <taxon>rosids</taxon>
        <taxon>fabids</taxon>
        <taxon>Malpighiales</taxon>
        <taxon>Linaceae</taxon>
        <taxon>Linum</taxon>
    </lineage>
</organism>
<keyword evidence="2" id="KW-1185">Reference proteome</keyword>
<dbReference type="AlphaFoldDB" id="A0AAV2DCV0"/>
<accession>A0AAV2DCV0</accession>
<dbReference type="Proteomes" id="UP001497516">
    <property type="component" value="Chromosome 2"/>
</dbReference>
<reference evidence="1 2" key="1">
    <citation type="submission" date="2024-04" db="EMBL/GenBank/DDBJ databases">
        <authorList>
            <person name="Fracassetti M."/>
        </authorList>
    </citation>
    <scope>NUCLEOTIDE SEQUENCE [LARGE SCALE GENOMIC DNA]</scope>
</reference>
<protein>
    <submittedName>
        <fullName evidence="1">Uncharacterized protein</fullName>
    </submittedName>
</protein>
<name>A0AAV2DCV0_9ROSI</name>
<gene>
    <name evidence="1" type="ORF">LTRI10_LOCUS13767</name>
</gene>
<sequence>MPPSISLVCSFDADLSSFISFSDNLFSGSALLNRRRKVIFDQALLFSFLGEAFASFFFDSFPNRTQAARQRRDPATFGLEETDATVIRVPSATTRVAISFFDIFFLGQRPIESRRGGRLASSLGFTVVVFNSAIFLFDNIHLASFAGDASVTATSSFFREQTDFDRSPAFSFFCDTIFKRQGCNFDLQVPFLRLSESAAVDAEGKCGAPLVVTSLSANGSV</sequence>
<dbReference type="EMBL" id="OZ034815">
    <property type="protein sequence ID" value="CAL1371718.1"/>
    <property type="molecule type" value="Genomic_DNA"/>
</dbReference>
<proteinExistence type="predicted"/>
<evidence type="ECO:0000313" key="1">
    <source>
        <dbReference type="EMBL" id="CAL1371718.1"/>
    </source>
</evidence>
<evidence type="ECO:0000313" key="2">
    <source>
        <dbReference type="Proteomes" id="UP001497516"/>
    </source>
</evidence>